<evidence type="ECO:0000256" key="9">
    <source>
        <dbReference type="SAM" id="SignalP"/>
    </source>
</evidence>
<evidence type="ECO:0000256" key="4">
    <source>
        <dbReference type="ARBA" id="ARBA00022982"/>
    </source>
</evidence>
<comment type="subcellular location">
    <subcellularLocation>
        <location evidence="1">Membrane</location>
    </subcellularLocation>
</comment>
<dbReference type="GO" id="GO:0016020">
    <property type="term" value="C:membrane"/>
    <property type="evidence" value="ECO:0007669"/>
    <property type="project" value="UniProtKB-SubCell"/>
</dbReference>
<dbReference type="SUPFAM" id="SSF49344">
    <property type="entry name" value="CBD9-like"/>
    <property type="match status" value="1"/>
</dbReference>
<keyword evidence="12" id="KW-1185">Reference proteome</keyword>
<feature type="domain" description="Cytochrome b561" evidence="10">
    <location>
        <begin position="320"/>
        <end position="439"/>
    </location>
</feature>
<dbReference type="Proteomes" id="UP000053342">
    <property type="component" value="Unassembled WGS sequence"/>
</dbReference>
<dbReference type="AlphaFoldDB" id="A0A0D2DT30"/>
<evidence type="ECO:0000256" key="1">
    <source>
        <dbReference type="ARBA" id="ARBA00004370"/>
    </source>
</evidence>
<dbReference type="Gene3D" id="2.60.40.1210">
    <property type="entry name" value="Cellobiose dehydrogenase, cytochrome domain"/>
    <property type="match status" value="1"/>
</dbReference>
<evidence type="ECO:0000256" key="6">
    <source>
        <dbReference type="ARBA" id="ARBA00023136"/>
    </source>
</evidence>
<feature type="signal peptide" evidence="9">
    <location>
        <begin position="1"/>
        <end position="25"/>
    </location>
</feature>
<keyword evidence="9" id="KW-0732">Signal</keyword>
<dbReference type="OrthoDB" id="19261at2759"/>
<keyword evidence="4" id="KW-0249">Electron transport</keyword>
<feature type="chain" id="PRO_5002240672" description="Cytochrome b561 domain-containing protein" evidence="9">
    <location>
        <begin position="26"/>
        <end position="549"/>
    </location>
</feature>
<name>A0A0D2DT30_9EURO</name>
<dbReference type="STRING" id="215243.A0A0D2DT30"/>
<keyword evidence="3 8" id="KW-0812">Transmembrane</keyword>
<dbReference type="HOGENOM" id="CLU_031471_3_0_1"/>
<dbReference type="RefSeq" id="XP_016265866.1">
    <property type="nucleotide sequence ID" value="XM_016404861.1"/>
</dbReference>
<evidence type="ECO:0000256" key="5">
    <source>
        <dbReference type="ARBA" id="ARBA00022989"/>
    </source>
</evidence>
<gene>
    <name evidence="11" type="ORF">PV06_04022</name>
</gene>
<evidence type="ECO:0000313" key="11">
    <source>
        <dbReference type="EMBL" id="KIW45650.1"/>
    </source>
</evidence>
<accession>A0A0D2DT30</accession>
<feature type="region of interest" description="Disordered" evidence="7">
    <location>
        <begin position="270"/>
        <end position="302"/>
    </location>
</feature>
<feature type="transmembrane region" description="Helical" evidence="8">
    <location>
        <begin position="446"/>
        <end position="468"/>
    </location>
</feature>
<evidence type="ECO:0000313" key="12">
    <source>
        <dbReference type="Proteomes" id="UP000053342"/>
    </source>
</evidence>
<evidence type="ECO:0000259" key="10">
    <source>
        <dbReference type="SMART" id="SM00665"/>
    </source>
</evidence>
<feature type="region of interest" description="Disordered" evidence="7">
    <location>
        <begin position="500"/>
        <end position="549"/>
    </location>
</feature>
<dbReference type="PANTHER" id="PTHR47797:SF3">
    <property type="entry name" value="CYTOCHROME B561 DOMAIN-CONTAINING PROTEIN"/>
    <property type="match status" value="1"/>
</dbReference>
<evidence type="ECO:0000256" key="3">
    <source>
        <dbReference type="ARBA" id="ARBA00022692"/>
    </source>
</evidence>
<organism evidence="11 12">
    <name type="scientific">Exophiala oligosperma</name>
    <dbReference type="NCBI Taxonomy" id="215243"/>
    <lineage>
        <taxon>Eukaryota</taxon>
        <taxon>Fungi</taxon>
        <taxon>Dikarya</taxon>
        <taxon>Ascomycota</taxon>
        <taxon>Pezizomycotina</taxon>
        <taxon>Eurotiomycetes</taxon>
        <taxon>Chaetothyriomycetidae</taxon>
        <taxon>Chaetothyriales</taxon>
        <taxon>Herpotrichiellaceae</taxon>
        <taxon>Exophiala</taxon>
    </lineage>
</organism>
<feature type="compositionally biased region" description="Acidic residues" evidence="7">
    <location>
        <begin position="500"/>
        <end position="516"/>
    </location>
</feature>
<feature type="compositionally biased region" description="Basic and acidic residues" evidence="7">
    <location>
        <begin position="526"/>
        <end position="549"/>
    </location>
</feature>
<keyword evidence="5 8" id="KW-1133">Transmembrane helix</keyword>
<protein>
    <recommendedName>
        <fullName evidence="10">Cytochrome b561 domain-containing protein</fullName>
    </recommendedName>
</protein>
<dbReference type="GeneID" id="27356096"/>
<dbReference type="SMART" id="SM00665">
    <property type="entry name" value="B561"/>
    <property type="match status" value="1"/>
</dbReference>
<feature type="transmembrane region" description="Helical" evidence="8">
    <location>
        <begin position="316"/>
        <end position="340"/>
    </location>
</feature>
<dbReference type="CDD" id="cd09630">
    <property type="entry name" value="CDH_like_cytochrome"/>
    <property type="match status" value="1"/>
</dbReference>
<feature type="transmembrane region" description="Helical" evidence="8">
    <location>
        <begin position="352"/>
        <end position="372"/>
    </location>
</feature>
<proteinExistence type="predicted"/>
<dbReference type="EMBL" id="KN847334">
    <property type="protein sequence ID" value="KIW45650.1"/>
    <property type="molecule type" value="Genomic_DNA"/>
</dbReference>
<keyword evidence="2" id="KW-0813">Transport</keyword>
<dbReference type="PANTHER" id="PTHR47797">
    <property type="entry name" value="DEHYDROGENASE, PUTATIVE (AFU_ORTHOLOGUE AFUA_8G05805)-RELATED"/>
    <property type="match status" value="1"/>
</dbReference>
<dbReference type="InterPro" id="IPR006593">
    <property type="entry name" value="Cyt_b561/ferric_Rdtase_TM"/>
</dbReference>
<dbReference type="Gene3D" id="1.20.120.1770">
    <property type="match status" value="1"/>
</dbReference>
<evidence type="ECO:0000256" key="7">
    <source>
        <dbReference type="SAM" id="MobiDB-lite"/>
    </source>
</evidence>
<keyword evidence="6 8" id="KW-0472">Membrane</keyword>
<dbReference type="CDD" id="cd08760">
    <property type="entry name" value="Cyt_b561_FRRS1_like"/>
    <property type="match status" value="1"/>
</dbReference>
<dbReference type="VEuPathDB" id="FungiDB:PV06_04022"/>
<feature type="transmembrane region" description="Helical" evidence="8">
    <location>
        <begin position="378"/>
        <end position="399"/>
    </location>
</feature>
<reference evidence="11 12" key="1">
    <citation type="submission" date="2015-01" db="EMBL/GenBank/DDBJ databases">
        <title>The Genome Sequence of Exophiala oligosperma CBS72588.</title>
        <authorList>
            <consortium name="The Broad Institute Genomics Platform"/>
            <person name="Cuomo C."/>
            <person name="de Hoog S."/>
            <person name="Gorbushina A."/>
            <person name="Stielow B."/>
            <person name="Teixiera M."/>
            <person name="Abouelleil A."/>
            <person name="Chapman S.B."/>
            <person name="Priest M."/>
            <person name="Young S.K."/>
            <person name="Wortman J."/>
            <person name="Nusbaum C."/>
            <person name="Birren B."/>
        </authorList>
    </citation>
    <scope>NUCLEOTIDE SEQUENCE [LARGE SCALE GENOMIC DNA]</scope>
    <source>
        <strain evidence="11 12">CBS 72588</strain>
    </source>
</reference>
<dbReference type="InterPro" id="IPR015920">
    <property type="entry name" value="Cellobiose_DH-like_cyt"/>
</dbReference>
<feature type="transmembrane region" description="Helical" evidence="8">
    <location>
        <begin position="419"/>
        <end position="440"/>
    </location>
</feature>
<sequence length="549" mass="60263">MMMMHHLISLPALLAFTFFASLVSAYRPVQFVKHTGEAGRADQAFSLVNYYNETTKQSDLYVRMWAFRYQSSAKGWAALALGPQMKGALMFITYGDPATNELTLTVRTVDGHHPPRPVVEMTDFYKGAVPVVDVVSTRFDPYDGAFFHEELQQKPSHLGVAEFVVRGYEQWTAADLGVQNDTTKQSMIWSSNFKQDYDGDFAPDRNIDMHQFGLGFGFLWADLKNAASPVPFFGPINELDGHKGVNEIGDPVEPTADELKAGEGIIADQKDVAGGGVGGDDGSSTDKTPVSQPGADDGTKVEEPVKTVKQWNIRSLMWHIHGFLMTVSFLILYPLAVYFLRSSRAEAFNLHWTINSLSSVGVGVGAIVGFINSRSVSIAHQYVGILIVCALAVQTVLGWRHHVVYVSSRGGSRTWMSRVHVWLGRVVVPAGMVNVVTGLLLRHYGWLTVSLTIALAAVEVIVLTLVVGRARNRRPAARNKQPKDVPIGADEAEEYFQLGDDDDDAEFSDGDDDDGEAAAGTASGPAEERAKRDAEREEQAKRLARLDKV</sequence>
<evidence type="ECO:0000256" key="2">
    <source>
        <dbReference type="ARBA" id="ARBA00022448"/>
    </source>
</evidence>
<evidence type="ECO:0000256" key="8">
    <source>
        <dbReference type="SAM" id="Phobius"/>
    </source>
</evidence>